<comment type="caution">
    <text evidence="2">The sequence shown here is derived from an EMBL/GenBank/DDBJ whole genome shotgun (WGS) entry which is preliminary data.</text>
</comment>
<dbReference type="Proteomes" id="UP000887159">
    <property type="component" value="Unassembled WGS sequence"/>
</dbReference>
<keyword evidence="3" id="KW-1185">Reference proteome</keyword>
<name>A0A8X6SRV4_TRICX</name>
<protein>
    <submittedName>
        <fullName evidence="2">Uncharacterized protein</fullName>
    </submittedName>
</protein>
<reference evidence="2" key="1">
    <citation type="submission" date="2020-08" db="EMBL/GenBank/DDBJ databases">
        <title>Multicomponent nature underlies the extraordinary mechanical properties of spider dragline silk.</title>
        <authorList>
            <person name="Kono N."/>
            <person name="Nakamura H."/>
            <person name="Mori M."/>
            <person name="Yoshida Y."/>
            <person name="Ohtoshi R."/>
            <person name="Malay A.D."/>
            <person name="Moran D.A.P."/>
            <person name="Tomita M."/>
            <person name="Numata K."/>
            <person name="Arakawa K."/>
        </authorList>
    </citation>
    <scope>NUCLEOTIDE SEQUENCE</scope>
</reference>
<organism evidence="2 3">
    <name type="scientific">Trichonephila clavipes</name>
    <name type="common">Golden silk orbweaver</name>
    <name type="synonym">Nephila clavipes</name>
    <dbReference type="NCBI Taxonomy" id="2585209"/>
    <lineage>
        <taxon>Eukaryota</taxon>
        <taxon>Metazoa</taxon>
        <taxon>Ecdysozoa</taxon>
        <taxon>Arthropoda</taxon>
        <taxon>Chelicerata</taxon>
        <taxon>Arachnida</taxon>
        <taxon>Araneae</taxon>
        <taxon>Araneomorphae</taxon>
        <taxon>Entelegynae</taxon>
        <taxon>Araneoidea</taxon>
        <taxon>Nephilidae</taxon>
        <taxon>Trichonephila</taxon>
    </lineage>
</organism>
<evidence type="ECO:0000313" key="3">
    <source>
        <dbReference type="Proteomes" id="UP000887159"/>
    </source>
</evidence>
<dbReference type="AlphaFoldDB" id="A0A8X6SRV4"/>
<gene>
    <name evidence="2" type="ORF">TNCV_735821</name>
</gene>
<evidence type="ECO:0000313" key="2">
    <source>
        <dbReference type="EMBL" id="GFY16555.1"/>
    </source>
</evidence>
<feature type="region of interest" description="Disordered" evidence="1">
    <location>
        <begin position="118"/>
        <end position="148"/>
    </location>
</feature>
<feature type="compositionally biased region" description="Polar residues" evidence="1">
    <location>
        <begin position="139"/>
        <end position="148"/>
    </location>
</feature>
<accession>A0A8X6SRV4</accession>
<sequence length="148" mass="16275">MHRIFMAALTGQTTCNLIPADIHVRRYPLKNNLKLLFPVLRHCPSPYGGPGHLAPYTPPRVRGPIPKLGPVPATIGASESASPERPRHKSQSFSREDDGFDNLHQGCPTHSPWFACGPPVRSSKTPHSSKGSMSRNSSKTTELYPSWL</sequence>
<evidence type="ECO:0000256" key="1">
    <source>
        <dbReference type="SAM" id="MobiDB-lite"/>
    </source>
</evidence>
<feature type="compositionally biased region" description="Low complexity" evidence="1">
    <location>
        <begin position="128"/>
        <end position="138"/>
    </location>
</feature>
<dbReference type="EMBL" id="BMAU01021339">
    <property type="protein sequence ID" value="GFY16555.1"/>
    <property type="molecule type" value="Genomic_DNA"/>
</dbReference>
<proteinExistence type="predicted"/>
<feature type="region of interest" description="Disordered" evidence="1">
    <location>
        <begin position="54"/>
        <end position="106"/>
    </location>
</feature>